<evidence type="ECO:0000313" key="1">
    <source>
        <dbReference type="EMBL" id="RDL40412.1"/>
    </source>
</evidence>
<gene>
    <name evidence="1" type="ORF">BP5553_00391</name>
</gene>
<protein>
    <submittedName>
        <fullName evidence="1">Uncharacterized protein</fullName>
    </submittedName>
</protein>
<sequence>MSMLADAPRRYPVKTGKLWRIGLFSRRGTCAVPSSDSILNVGVPTAKYKDIGEFMDLETSNCVNYSGQGQELRRKDKKIPLDQQSAGDEIQIHGRLFTESLSKMSLEFNDELLILIAMSAHPSVTFSTHSPGYATAK</sequence>
<proteinExistence type="predicted"/>
<dbReference type="Proteomes" id="UP000254866">
    <property type="component" value="Unassembled WGS sequence"/>
</dbReference>
<keyword evidence="2" id="KW-1185">Reference proteome</keyword>
<reference evidence="1 2" key="1">
    <citation type="journal article" date="2018" name="IMA Fungus">
        <title>IMA Genome-F 9: Draft genome sequence of Annulohypoxylon stygium, Aspergillus mulundensis, Berkeleyomyces basicola (syn. Thielaviopsis basicola), Ceratocystis smalleyi, two Cercospora beticola strains, Coleophoma cylindrospora, Fusarium fracticaudum, Phialophora cf. hyalina, and Morchella septimelata.</title>
        <authorList>
            <person name="Wingfield B.D."/>
            <person name="Bills G.F."/>
            <person name="Dong Y."/>
            <person name="Huang W."/>
            <person name="Nel W.J."/>
            <person name="Swalarsk-Parry B.S."/>
            <person name="Vaghefi N."/>
            <person name="Wilken P.M."/>
            <person name="An Z."/>
            <person name="de Beer Z.W."/>
            <person name="De Vos L."/>
            <person name="Chen L."/>
            <person name="Duong T.A."/>
            <person name="Gao Y."/>
            <person name="Hammerbacher A."/>
            <person name="Kikkert J.R."/>
            <person name="Li Y."/>
            <person name="Li H."/>
            <person name="Li K."/>
            <person name="Li Q."/>
            <person name="Liu X."/>
            <person name="Ma X."/>
            <person name="Naidoo K."/>
            <person name="Pethybridge S.J."/>
            <person name="Sun J."/>
            <person name="Steenkamp E.T."/>
            <person name="van der Nest M.A."/>
            <person name="van Wyk S."/>
            <person name="Wingfield M.J."/>
            <person name="Xiong C."/>
            <person name="Yue Q."/>
            <person name="Zhang X."/>
        </authorList>
    </citation>
    <scope>NUCLEOTIDE SEQUENCE [LARGE SCALE GENOMIC DNA]</scope>
    <source>
        <strain evidence="1 2">BP 5553</strain>
    </source>
</reference>
<evidence type="ECO:0000313" key="2">
    <source>
        <dbReference type="Proteomes" id="UP000254866"/>
    </source>
</evidence>
<dbReference type="GeneID" id="43593240"/>
<organism evidence="1 2">
    <name type="scientific">Venustampulla echinocandica</name>
    <dbReference type="NCBI Taxonomy" id="2656787"/>
    <lineage>
        <taxon>Eukaryota</taxon>
        <taxon>Fungi</taxon>
        <taxon>Dikarya</taxon>
        <taxon>Ascomycota</taxon>
        <taxon>Pezizomycotina</taxon>
        <taxon>Leotiomycetes</taxon>
        <taxon>Helotiales</taxon>
        <taxon>Pleuroascaceae</taxon>
        <taxon>Venustampulla</taxon>
    </lineage>
</organism>
<dbReference type="RefSeq" id="XP_031873068.1">
    <property type="nucleotide sequence ID" value="XM_032009014.1"/>
</dbReference>
<comment type="caution">
    <text evidence="1">The sequence shown here is derived from an EMBL/GenBank/DDBJ whole genome shotgun (WGS) entry which is preliminary data.</text>
</comment>
<dbReference type="AlphaFoldDB" id="A0A370TY10"/>
<accession>A0A370TY10</accession>
<dbReference type="EMBL" id="NPIC01000001">
    <property type="protein sequence ID" value="RDL40412.1"/>
    <property type="molecule type" value="Genomic_DNA"/>
</dbReference>
<name>A0A370TY10_9HELO</name>